<feature type="transmembrane region" description="Helical" evidence="1">
    <location>
        <begin position="7"/>
        <end position="30"/>
    </location>
</feature>
<protein>
    <submittedName>
        <fullName evidence="2">Uncharacterized protein</fullName>
    </submittedName>
</protein>
<reference evidence="2 3" key="1">
    <citation type="submission" date="2016-02" db="EMBL/GenBank/DDBJ databases">
        <title>Comparison of Clostridium stercorarium subspecies using comparative genomics and transcriptomics.</title>
        <authorList>
            <person name="Schellenberg J."/>
            <person name="Thallinger G."/>
            <person name="Levin D.B."/>
            <person name="Zhang X."/>
            <person name="Alvare G."/>
            <person name="Fristensky B."/>
            <person name="Sparling R."/>
        </authorList>
    </citation>
    <scope>NUCLEOTIDE SEQUENCE [LARGE SCALE GENOMIC DNA]</scope>
    <source>
        <strain evidence="2 3">DSM 2910</strain>
    </source>
</reference>
<gene>
    <name evidence="2" type="ORF">CSTERTH_09455</name>
</gene>
<keyword evidence="1" id="KW-0812">Transmembrane</keyword>
<evidence type="ECO:0000256" key="1">
    <source>
        <dbReference type="SAM" id="Phobius"/>
    </source>
</evidence>
<evidence type="ECO:0000313" key="3">
    <source>
        <dbReference type="Proteomes" id="UP000092971"/>
    </source>
</evidence>
<name>A0A1B1YEP4_THEST</name>
<keyword evidence="1" id="KW-0472">Membrane</keyword>
<dbReference type="Proteomes" id="UP000092971">
    <property type="component" value="Chromosome"/>
</dbReference>
<dbReference type="RefSeq" id="WP_015485074.1">
    <property type="nucleotide sequence ID" value="NZ_CP014672.1"/>
</dbReference>
<proteinExistence type="predicted"/>
<evidence type="ECO:0000313" key="2">
    <source>
        <dbReference type="EMBL" id="ANW99236.1"/>
    </source>
</evidence>
<accession>A0A1B1YEP4</accession>
<keyword evidence="1" id="KW-1133">Transmembrane helix</keyword>
<organism evidence="2 3">
    <name type="scientific">Thermoclostridium stercorarium subsp. thermolacticum DSM 2910</name>
    <dbReference type="NCBI Taxonomy" id="1121336"/>
    <lineage>
        <taxon>Bacteria</taxon>
        <taxon>Bacillati</taxon>
        <taxon>Bacillota</taxon>
        <taxon>Clostridia</taxon>
        <taxon>Eubacteriales</taxon>
        <taxon>Oscillospiraceae</taxon>
        <taxon>Thermoclostridium</taxon>
    </lineage>
</organism>
<dbReference type="EMBL" id="CP014672">
    <property type="protein sequence ID" value="ANW99236.1"/>
    <property type="molecule type" value="Genomic_DNA"/>
</dbReference>
<dbReference type="AlphaFoldDB" id="A0A1B1YEP4"/>
<sequence length="262" mass="30093">MKVKKTYLLVFSVILCMLLVSSILFMGNAFEKNTYWLNSISADSYDFPISPDVNKDKWIKMESTAEMNAVLQIPEETLKSMSTEGLIATCMKYPKFGDIFLFNSPVKGLEKITNDFNGLRELQSRDDAGDALVQFYSKLDLDKLLATDKYPSLRLQFLEYIIAQPSILSKVSDRKALLKHAYKMAELKQNKYSGKFGITSTLFIMAHVLDMDYPEISEKIKNHDIVSHFLETGNIKESHKGEWDEIWNTIEEKIQSIIEDIE</sequence>